<evidence type="ECO:0000256" key="2">
    <source>
        <dbReference type="ARBA" id="ARBA00009009"/>
    </source>
</evidence>
<dbReference type="GO" id="GO:0030655">
    <property type="term" value="P:beta-lactam antibiotic catabolic process"/>
    <property type="evidence" value="ECO:0007669"/>
    <property type="project" value="InterPro"/>
</dbReference>
<gene>
    <name evidence="5" type="ordered locus">Cycma_3201</name>
</gene>
<feature type="domain" description="Beta-lactamase class A catalytic" evidence="4">
    <location>
        <begin position="58"/>
        <end position="255"/>
    </location>
</feature>
<dbReference type="EMBL" id="CP002955">
    <property type="protein sequence ID" value="AEL26929.1"/>
    <property type="molecule type" value="Genomic_DNA"/>
</dbReference>
<comment type="similarity">
    <text evidence="2">Belongs to the class-A beta-lactamase family.</text>
</comment>
<dbReference type="Proteomes" id="UP000001635">
    <property type="component" value="Chromosome"/>
</dbReference>
<dbReference type="PANTHER" id="PTHR35333">
    <property type="entry name" value="BETA-LACTAMASE"/>
    <property type="match status" value="1"/>
</dbReference>
<dbReference type="EC" id="3.5.2.6" evidence="3"/>
<dbReference type="GO" id="GO:0046677">
    <property type="term" value="P:response to antibiotic"/>
    <property type="evidence" value="ECO:0007669"/>
    <property type="project" value="InterPro"/>
</dbReference>
<evidence type="ECO:0000259" key="4">
    <source>
        <dbReference type="Pfam" id="PF13354"/>
    </source>
</evidence>
<keyword evidence="6" id="KW-1185">Reference proteome</keyword>
<evidence type="ECO:0000313" key="5">
    <source>
        <dbReference type="EMBL" id="AEL26929.1"/>
    </source>
</evidence>
<dbReference type="InterPro" id="IPR012338">
    <property type="entry name" value="Beta-lactam/transpept-like"/>
</dbReference>
<dbReference type="PANTHER" id="PTHR35333:SF3">
    <property type="entry name" value="BETA-LACTAMASE-TYPE TRANSPEPTIDASE FOLD CONTAINING PROTEIN"/>
    <property type="match status" value="1"/>
</dbReference>
<dbReference type="SUPFAM" id="SSF56601">
    <property type="entry name" value="beta-lactamase/transpeptidase-like"/>
    <property type="match status" value="1"/>
</dbReference>
<reference evidence="6" key="1">
    <citation type="submission" date="2011-07" db="EMBL/GenBank/DDBJ databases">
        <title>The complete genome of Cyclobacterium marinum DSM 745.</title>
        <authorList>
            <person name="Lucas S."/>
            <person name="Han J."/>
            <person name="Lapidus A."/>
            <person name="Bruce D."/>
            <person name="Goodwin L."/>
            <person name="Pitluck S."/>
            <person name="Peters L."/>
            <person name="Kyrpides N."/>
            <person name="Mavromatis K."/>
            <person name="Ivanova N."/>
            <person name="Ovchinnikova G."/>
            <person name="Chertkov O."/>
            <person name="Detter J.C."/>
            <person name="Tapia R."/>
            <person name="Han C."/>
            <person name="Land M."/>
            <person name="Hauser L."/>
            <person name="Markowitz V."/>
            <person name="Cheng J.-F."/>
            <person name="Hugenholtz P."/>
            <person name="Woyke T."/>
            <person name="Wu D."/>
            <person name="Tindall B."/>
            <person name="Schuetze A."/>
            <person name="Brambilla E."/>
            <person name="Klenk H.-P."/>
            <person name="Eisen J.A."/>
        </authorList>
    </citation>
    <scope>NUCLEOTIDE SEQUENCE [LARGE SCALE GENOMIC DNA]</scope>
    <source>
        <strain evidence="6">ATCC 25205 / DSM 745 / LMG 13164 / NCIMB 1802</strain>
    </source>
</reference>
<proteinExistence type="inferred from homology"/>
<dbReference type="Gene3D" id="3.40.710.10">
    <property type="entry name" value="DD-peptidase/beta-lactamase superfamily"/>
    <property type="match status" value="1"/>
</dbReference>
<dbReference type="HOGENOM" id="CLU_031960_9_2_10"/>
<evidence type="ECO:0000313" key="6">
    <source>
        <dbReference type="Proteomes" id="UP000001635"/>
    </source>
</evidence>
<comment type="catalytic activity">
    <reaction evidence="1">
        <text>a beta-lactam + H2O = a substituted beta-amino acid</text>
        <dbReference type="Rhea" id="RHEA:20401"/>
        <dbReference type="ChEBI" id="CHEBI:15377"/>
        <dbReference type="ChEBI" id="CHEBI:35627"/>
        <dbReference type="ChEBI" id="CHEBI:140347"/>
        <dbReference type="EC" id="3.5.2.6"/>
    </reaction>
</comment>
<name>G0J738_CYCMS</name>
<dbReference type="KEGG" id="cmr:Cycma_3201"/>
<dbReference type="GO" id="GO:0008800">
    <property type="term" value="F:beta-lactamase activity"/>
    <property type="evidence" value="ECO:0007669"/>
    <property type="project" value="UniProtKB-EC"/>
</dbReference>
<dbReference type="STRING" id="880070.Cycma_3201"/>
<evidence type="ECO:0000256" key="3">
    <source>
        <dbReference type="ARBA" id="ARBA00012865"/>
    </source>
</evidence>
<accession>G0J738</accession>
<organism evidence="5 6">
    <name type="scientific">Cyclobacterium marinum (strain ATCC 25205 / DSM 745 / LMG 13164 / NCIMB 1802)</name>
    <name type="common">Flectobacillus marinus</name>
    <dbReference type="NCBI Taxonomy" id="880070"/>
    <lineage>
        <taxon>Bacteria</taxon>
        <taxon>Pseudomonadati</taxon>
        <taxon>Bacteroidota</taxon>
        <taxon>Cytophagia</taxon>
        <taxon>Cytophagales</taxon>
        <taxon>Cyclobacteriaceae</taxon>
        <taxon>Cyclobacterium</taxon>
    </lineage>
</organism>
<dbReference type="AlphaFoldDB" id="G0J738"/>
<dbReference type="InterPro" id="IPR045155">
    <property type="entry name" value="Beta-lactam_cat"/>
</dbReference>
<dbReference type="eggNOG" id="COG2367">
    <property type="taxonomic scope" value="Bacteria"/>
</dbReference>
<evidence type="ECO:0000256" key="1">
    <source>
        <dbReference type="ARBA" id="ARBA00001526"/>
    </source>
</evidence>
<sequence length="282" mass="31847">MKRFNSVFPFIFAFTLFCLNNIHVSAQQSLKAYLKTIDNKVSLSYIIQNKQGKILSMSNSDKIIPSASIIKVPLLIYFMQKASEGTFSLQDHYHLKDEDKVGGSGELQFKPAGISVTYEYLAKEMIRVSDNTATNIIIKKLGLKAFQKWMKENDYSATQLNRFMMDFDAIEKGKQNYCSSKEINRLLLALYNGDLLAENPSLKVIEWLKNCEDNTGLPHLLPDRVAIAHKTGTLDYVRGDAGIIFGENPIFITVLVENFSEIAEADSIISTIGRLAYLEYSK</sequence>
<dbReference type="InterPro" id="IPR000871">
    <property type="entry name" value="Beta-lactam_class-A"/>
</dbReference>
<dbReference type="Pfam" id="PF13354">
    <property type="entry name" value="Beta-lactamase2"/>
    <property type="match status" value="1"/>
</dbReference>
<protein>
    <recommendedName>
        <fullName evidence="3">beta-lactamase</fullName>
        <ecNumber evidence="3">3.5.2.6</ecNumber>
    </recommendedName>
</protein>